<dbReference type="GO" id="GO:0003677">
    <property type="term" value="F:DNA binding"/>
    <property type="evidence" value="ECO:0007669"/>
    <property type="project" value="InterPro"/>
</dbReference>
<feature type="domain" description="Bacteriophage CI repressor N-terminal" evidence="1">
    <location>
        <begin position="13"/>
        <end position="69"/>
    </location>
</feature>
<name>A0A0U3HWD6_9GAMM</name>
<dbReference type="InterPro" id="IPR010744">
    <property type="entry name" value="Phage_CI_N"/>
</dbReference>
<proteinExistence type="predicted"/>
<protein>
    <recommendedName>
        <fullName evidence="1">Bacteriophage CI repressor N-terminal domain-containing protein</fullName>
    </recommendedName>
</protein>
<reference evidence="2 3" key="1">
    <citation type="submission" date="2015-12" db="EMBL/GenBank/DDBJ databases">
        <title>Complete genome sequence of Pseudoalteromonas rubra SCSIO 6842, harboring a conjugative plasmid.</title>
        <authorList>
            <person name="Li B."/>
            <person name="Wang X."/>
        </authorList>
    </citation>
    <scope>NUCLEOTIDE SEQUENCE [LARGE SCALE GENOMIC DNA]</scope>
    <source>
        <strain evidence="2 3">SCSIO 6842</strain>
    </source>
</reference>
<sequence length="165" mass="18238">MFTDSMAVSEIGDVISKLQKKFGVSSDRALSEELGLSHSGIAMARKKETLPYAAIVLACIKKGVSLDEIFDIESKSKLNDATFNEKKATVESSGSVRNSTEDALAALALVEEIMDDLLEPKHLDAERELLIRNKLRPMLIEKAFEHNFNEIMVKTIAEGALFMAY</sequence>
<dbReference type="Pfam" id="PF07022">
    <property type="entry name" value="Phage_CI_repr"/>
    <property type="match status" value="1"/>
</dbReference>
<dbReference type="GO" id="GO:0045892">
    <property type="term" value="P:negative regulation of DNA-templated transcription"/>
    <property type="evidence" value="ECO:0007669"/>
    <property type="project" value="InterPro"/>
</dbReference>
<dbReference type="RefSeq" id="WP_058795374.1">
    <property type="nucleotide sequence ID" value="NZ_CP013611.1"/>
</dbReference>
<dbReference type="Gene3D" id="1.10.260.40">
    <property type="entry name" value="lambda repressor-like DNA-binding domains"/>
    <property type="match status" value="1"/>
</dbReference>
<evidence type="ECO:0000259" key="1">
    <source>
        <dbReference type="Pfam" id="PF07022"/>
    </source>
</evidence>
<gene>
    <name evidence="2" type="ORF">AT705_02670</name>
</gene>
<organism evidence="2 3">
    <name type="scientific">Pseudoalteromonas rubra</name>
    <dbReference type="NCBI Taxonomy" id="43658"/>
    <lineage>
        <taxon>Bacteria</taxon>
        <taxon>Pseudomonadati</taxon>
        <taxon>Pseudomonadota</taxon>
        <taxon>Gammaproteobacteria</taxon>
        <taxon>Alteromonadales</taxon>
        <taxon>Pseudoalteromonadaceae</taxon>
        <taxon>Pseudoalteromonas</taxon>
    </lineage>
</organism>
<dbReference type="InterPro" id="IPR010982">
    <property type="entry name" value="Lambda_DNA-bd_dom_sf"/>
</dbReference>
<evidence type="ECO:0000313" key="3">
    <source>
        <dbReference type="Proteomes" id="UP000069015"/>
    </source>
</evidence>
<dbReference type="KEGG" id="prr:AT705_02670"/>
<dbReference type="AlphaFoldDB" id="A0A0U3HWD6"/>
<dbReference type="Proteomes" id="UP000069015">
    <property type="component" value="Chromosome 1"/>
</dbReference>
<evidence type="ECO:0000313" key="2">
    <source>
        <dbReference type="EMBL" id="ALU41926.1"/>
    </source>
</evidence>
<accession>A0A0U3HWD6</accession>
<dbReference type="EMBL" id="CP013611">
    <property type="protein sequence ID" value="ALU41926.1"/>
    <property type="molecule type" value="Genomic_DNA"/>
</dbReference>